<sequence>MYIYRYDFSTDDAVSSTSAGLAQLHHELYLQLSSTPSRAPPSACLAHLDHSCHGQPNLHHYKLNVSRTKKHNDVSYACSSPRDLHEVT</sequence>
<evidence type="ECO:0000313" key="1">
    <source>
        <dbReference type="EMBL" id="PNX90268.1"/>
    </source>
</evidence>
<gene>
    <name evidence="1" type="ORF">L195_g046391</name>
</gene>
<feature type="non-terminal residue" evidence="1">
    <location>
        <position position="88"/>
    </location>
</feature>
<protein>
    <submittedName>
        <fullName evidence="1">Uncharacterized protein</fullName>
    </submittedName>
</protein>
<accession>A0A2K3MHL4</accession>
<dbReference type="EMBL" id="ASHM01062296">
    <property type="protein sequence ID" value="PNX90268.1"/>
    <property type="molecule type" value="Genomic_DNA"/>
</dbReference>
<reference evidence="1 2" key="2">
    <citation type="journal article" date="2017" name="Front. Plant Sci.">
        <title>Gene Classification and Mining of Molecular Markers Useful in Red Clover (Trifolium pratense) Breeding.</title>
        <authorList>
            <person name="Istvanek J."/>
            <person name="Dluhosova J."/>
            <person name="Dluhos P."/>
            <person name="Patkova L."/>
            <person name="Nedelnik J."/>
            <person name="Repkova J."/>
        </authorList>
    </citation>
    <scope>NUCLEOTIDE SEQUENCE [LARGE SCALE GENOMIC DNA]</scope>
    <source>
        <strain evidence="2">cv. Tatra</strain>
        <tissue evidence="1">Young leaves</tissue>
    </source>
</reference>
<dbReference type="AlphaFoldDB" id="A0A2K3MHL4"/>
<dbReference type="Proteomes" id="UP000236291">
    <property type="component" value="Unassembled WGS sequence"/>
</dbReference>
<organism evidence="1 2">
    <name type="scientific">Trifolium pratense</name>
    <name type="common">Red clover</name>
    <dbReference type="NCBI Taxonomy" id="57577"/>
    <lineage>
        <taxon>Eukaryota</taxon>
        <taxon>Viridiplantae</taxon>
        <taxon>Streptophyta</taxon>
        <taxon>Embryophyta</taxon>
        <taxon>Tracheophyta</taxon>
        <taxon>Spermatophyta</taxon>
        <taxon>Magnoliopsida</taxon>
        <taxon>eudicotyledons</taxon>
        <taxon>Gunneridae</taxon>
        <taxon>Pentapetalae</taxon>
        <taxon>rosids</taxon>
        <taxon>fabids</taxon>
        <taxon>Fabales</taxon>
        <taxon>Fabaceae</taxon>
        <taxon>Papilionoideae</taxon>
        <taxon>50 kb inversion clade</taxon>
        <taxon>NPAAA clade</taxon>
        <taxon>Hologalegina</taxon>
        <taxon>IRL clade</taxon>
        <taxon>Trifolieae</taxon>
        <taxon>Trifolium</taxon>
    </lineage>
</organism>
<reference evidence="1 2" key="1">
    <citation type="journal article" date="2014" name="Am. J. Bot.">
        <title>Genome assembly and annotation for red clover (Trifolium pratense; Fabaceae).</title>
        <authorList>
            <person name="Istvanek J."/>
            <person name="Jaros M."/>
            <person name="Krenek A."/>
            <person name="Repkova J."/>
        </authorList>
    </citation>
    <scope>NUCLEOTIDE SEQUENCE [LARGE SCALE GENOMIC DNA]</scope>
    <source>
        <strain evidence="2">cv. Tatra</strain>
        <tissue evidence="1">Young leaves</tissue>
    </source>
</reference>
<comment type="caution">
    <text evidence="1">The sequence shown here is derived from an EMBL/GenBank/DDBJ whole genome shotgun (WGS) entry which is preliminary data.</text>
</comment>
<proteinExistence type="predicted"/>
<evidence type="ECO:0000313" key="2">
    <source>
        <dbReference type="Proteomes" id="UP000236291"/>
    </source>
</evidence>
<name>A0A2K3MHL4_TRIPR</name>